<dbReference type="EMBL" id="JAQQKV010000004">
    <property type="protein sequence ID" value="MDC7677516.1"/>
    <property type="molecule type" value="Genomic_DNA"/>
</dbReference>
<dbReference type="PROSITE" id="PS50110">
    <property type="entry name" value="RESPONSE_REGULATORY"/>
    <property type="match status" value="2"/>
</dbReference>
<dbReference type="PANTHER" id="PTHR44591">
    <property type="entry name" value="STRESS RESPONSE REGULATOR PROTEIN 1"/>
    <property type="match status" value="1"/>
</dbReference>
<reference evidence="4 5" key="1">
    <citation type="submission" date="2023-01" db="EMBL/GenBank/DDBJ databases">
        <title>Novel species of the genus Asticcacaulis isolated from rivers.</title>
        <authorList>
            <person name="Lu H."/>
        </authorList>
    </citation>
    <scope>NUCLEOTIDE SEQUENCE [LARGE SCALE GENOMIC DNA]</scope>
    <source>
        <strain evidence="4 5">LKC15W</strain>
    </source>
</reference>
<protein>
    <submittedName>
        <fullName evidence="4">Response regulator</fullName>
    </submittedName>
</protein>
<feature type="modified residue" description="4-aspartylphosphate" evidence="2">
    <location>
        <position position="183"/>
    </location>
</feature>
<evidence type="ECO:0000313" key="5">
    <source>
        <dbReference type="Proteomes" id="UP001218579"/>
    </source>
</evidence>
<evidence type="ECO:0000259" key="3">
    <source>
        <dbReference type="PROSITE" id="PS50110"/>
    </source>
</evidence>
<accession>A0ABT5HMZ2</accession>
<dbReference type="Proteomes" id="UP001218579">
    <property type="component" value="Unassembled WGS sequence"/>
</dbReference>
<evidence type="ECO:0000256" key="2">
    <source>
        <dbReference type="PROSITE-ProRule" id="PRU00169"/>
    </source>
</evidence>
<dbReference type="Pfam" id="PF00072">
    <property type="entry name" value="Response_reg"/>
    <property type="match status" value="2"/>
</dbReference>
<feature type="modified residue" description="4-aspartylphosphate" evidence="2">
    <location>
        <position position="54"/>
    </location>
</feature>
<evidence type="ECO:0000313" key="4">
    <source>
        <dbReference type="EMBL" id="MDC7677516.1"/>
    </source>
</evidence>
<comment type="caution">
    <text evidence="4">The sequence shown here is derived from an EMBL/GenBank/DDBJ whole genome shotgun (WGS) entry which is preliminary data.</text>
</comment>
<dbReference type="Gene3D" id="3.40.50.2300">
    <property type="match status" value="2"/>
</dbReference>
<feature type="domain" description="Response regulatory" evidence="3">
    <location>
        <begin position="5"/>
        <end position="123"/>
    </location>
</feature>
<dbReference type="InterPro" id="IPR050595">
    <property type="entry name" value="Bact_response_regulator"/>
</dbReference>
<dbReference type="PANTHER" id="PTHR44591:SF23">
    <property type="entry name" value="CHEY SUBFAMILY"/>
    <property type="match status" value="1"/>
</dbReference>
<dbReference type="RefSeq" id="WP_272745841.1">
    <property type="nucleotide sequence ID" value="NZ_JAQQKV010000004.1"/>
</dbReference>
<dbReference type="InterPro" id="IPR001789">
    <property type="entry name" value="Sig_transdc_resp-reg_receiver"/>
</dbReference>
<keyword evidence="5" id="KW-1185">Reference proteome</keyword>
<proteinExistence type="predicted"/>
<gene>
    <name evidence="4" type="ORF">PQU98_15340</name>
</gene>
<organism evidence="4 5">
    <name type="scientific">Asticcacaulis machinosus</name>
    <dbReference type="NCBI Taxonomy" id="2984211"/>
    <lineage>
        <taxon>Bacteria</taxon>
        <taxon>Pseudomonadati</taxon>
        <taxon>Pseudomonadota</taxon>
        <taxon>Alphaproteobacteria</taxon>
        <taxon>Caulobacterales</taxon>
        <taxon>Caulobacteraceae</taxon>
        <taxon>Asticcacaulis</taxon>
    </lineage>
</organism>
<evidence type="ECO:0000256" key="1">
    <source>
        <dbReference type="ARBA" id="ARBA00022553"/>
    </source>
</evidence>
<keyword evidence="1 2" id="KW-0597">Phosphoprotein</keyword>
<dbReference type="SUPFAM" id="SSF52172">
    <property type="entry name" value="CheY-like"/>
    <property type="match status" value="2"/>
</dbReference>
<dbReference type="InterPro" id="IPR011006">
    <property type="entry name" value="CheY-like_superfamily"/>
</dbReference>
<sequence length="282" mass="31022">MSECVALILEDSVTQANIVKRMIAAQGWTTIHCETSNEAVNTLKTVQVDVLFVDVFVGFENSLPLLPTFRRLAPYATIAVMTAGGSHEALETTLANARRAKADFVLRKPFAEAQIKQVLSARMDAKEGPRRRHHVLIIDDSLTVRSLARGIYEAAGYRVSLAADMEDAFKNADIAHVDMVLCDVFMPGMGGLKGMRHIRKVWPHVLIVAMSAGAGNYVSQEEALSAARKLGADAQIQKPFPKEAILELSQLLINEHDQRHAPELEAHPRFGHAPPDPHSTYI</sequence>
<dbReference type="SMART" id="SM00448">
    <property type="entry name" value="REC"/>
    <property type="match status" value="2"/>
</dbReference>
<feature type="domain" description="Response regulatory" evidence="3">
    <location>
        <begin position="134"/>
        <end position="253"/>
    </location>
</feature>
<name>A0ABT5HMZ2_9CAUL</name>